<evidence type="ECO:0000256" key="1">
    <source>
        <dbReference type="SAM" id="MobiDB-lite"/>
    </source>
</evidence>
<feature type="region of interest" description="Disordered" evidence="1">
    <location>
        <begin position="1"/>
        <end position="20"/>
    </location>
</feature>
<dbReference type="AlphaFoldDB" id="A0A067K114"/>
<evidence type="ECO:0000313" key="2">
    <source>
        <dbReference type="EMBL" id="KDP25955.1"/>
    </source>
</evidence>
<protein>
    <submittedName>
        <fullName evidence="2">Uncharacterized protein</fullName>
    </submittedName>
</protein>
<reference evidence="2 3" key="1">
    <citation type="journal article" date="2014" name="PLoS ONE">
        <title>Global Analysis of Gene Expression Profiles in Physic Nut (Jatropha curcas L.) Seedlings Exposed to Salt Stress.</title>
        <authorList>
            <person name="Zhang L."/>
            <person name="Zhang C."/>
            <person name="Wu P."/>
            <person name="Chen Y."/>
            <person name="Li M."/>
            <person name="Jiang H."/>
            <person name="Wu G."/>
        </authorList>
    </citation>
    <scope>NUCLEOTIDE SEQUENCE [LARGE SCALE GENOMIC DNA]</scope>
    <source>
        <strain evidence="3">cv. GZQX0401</strain>
        <tissue evidence="2">Young leaves</tissue>
    </source>
</reference>
<accession>A0A067K114</accession>
<gene>
    <name evidence="2" type="ORF">JCGZ_22945</name>
</gene>
<organism evidence="2 3">
    <name type="scientific">Jatropha curcas</name>
    <name type="common">Barbados nut</name>
    <dbReference type="NCBI Taxonomy" id="180498"/>
    <lineage>
        <taxon>Eukaryota</taxon>
        <taxon>Viridiplantae</taxon>
        <taxon>Streptophyta</taxon>
        <taxon>Embryophyta</taxon>
        <taxon>Tracheophyta</taxon>
        <taxon>Spermatophyta</taxon>
        <taxon>Magnoliopsida</taxon>
        <taxon>eudicotyledons</taxon>
        <taxon>Gunneridae</taxon>
        <taxon>Pentapetalae</taxon>
        <taxon>rosids</taxon>
        <taxon>fabids</taxon>
        <taxon>Malpighiales</taxon>
        <taxon>Euphorbiaceae</taxon>
        <taxon>Crotonoideae</taxon>
        <taxon>Jatropheae</taxon>
        <taxon>Jatropha</taxon>
    </lineage>
</organism>
<dbReference type="EMBL" id="KK914946">
    <property type="protein sequence ID" value="KDP25955.1"/>
    <property type="molecule type" value="Genomic_DNA"/>
</dbReference>
<dbReference type="Proteomes" id="UP000027138">
    <property type="component" value="Unassembled WGS sequence"/>
</dbReference>
<name>A0A067K114_JATCU</name>
<proteinExistence type="predicted"/>
<evidence type="ECO:0000313" key="3">
    <source>
        <dbReference type="Proteomes" id="UP000027138"/>
    </source>
</evidence>
<sequence>MWDSPKVLCPKPGMSQSPPGCTHVDVGELSEVVIRVTELDVGQLLLKRPRISEVRTQRRQLQTCLEGAAPA</sequence>
<keyword evidence="3" id="KW-1185">Reference proteome</keyword>